<feature type="region of interest" description="Disordered" evidence="5">
    <location>
        <begin position="1"/>
        <end position="25"/>
    </location>
</feature>
<dbReference type="PANTHER" id="PTHR33602:SF1">
    <property type="entry name" value="REGULATORY PROTEIN RECX FAMILY PROTEIN"/>
    <property type="match status" value="1"/>
</dbReference>
<dbReference type="Pfam" id="PF02631">
    <property type="entry name" value="RecX_HTH2"/>
    <property type="match status" value="1"/>
</dbReference>
<dbReference type="InterPro" id="IPR003783">
    <property type="entry name" value="Regulatory_RecX"/>
</dbReference>
<dbReference type="PANTHER" id="PTHR33602">
    <property type="entry name" value="REGULATORY PROTEIN RECX FAMILY PROTEIN"/>
    <property type="match status" value="1"/>
</dbReference>
<dbReference type="KEGG" id="mbd:MEBOL_000025"/>
<organism evidence="7 8">
    <name type="scientific">Melittangium boletus DSM 14713</name>
    <dbReference type="NCBI Taxonomy" id="1294270"/>
    <lineage>
        <taxon>Bacteria</taxon>
        <taxon>Pseudomonadati</taxon>
        <taxon>Myxococcota</taxon>
        <taxon>Myxococcia</taxon>
        <taxon>Myxococcales</taxon>
        <taxon>Cystobacterineae</taxon>
        <taxon>Archangiaceae</taxon>
        <taxon>Melittangium</taxon>
    </lineage>
</organism>
<feature type="compositionally biased region" description="Basic and acidic residues" evidence="5">
    <location>
        <begin position="1"/>
        <end position="13"/>
    </location>
</feature>
<reference evidence="7 8" key="1">
    <citation type="submission" date="2017-06" db="EMBL/GenBank/DDBJ databases">
        <authorList>
            <person name="Kim H.J."/>
            <person name="Triplett B.A."/>
        </authorList>
    </citation>
    <scope>NUCLEOTIDE SEQUENCE [LARGE SCALE GENOMIC DNA]</scope>
    <source>
        <strain evidence="7 8">DSM 14713</strain>
    </source>
</reference>
<dbReference type="RefSeq" id="WP_095975511.1">
    <property type="nucleotide sequence ID" value="NZ_CP022163.1"/>
</dbReference>
<name>A0A286SGE5_9BACT</name>
<dbReference type="GO" id="GO:0005737">
    <property type="term" value="C:cytoplasm"/>
    <property type="evidence" value="ECO:0007669"/>
    <property type="project" value="UniProtKB-SubCell"/>
</dbReference>
<evidence type="ECO:0000256" key="3">
    <source>
        <dbReference type="ARBA" id="ARBA00018111"/>
    </source>
</evidence>
<keyword evidence="4" id="KW-0963">Cytoplasm</keyword>
<sequence length="195" mass="21815">MDESRDETGGKPREPHKKQPRRVSPRYLENAALHYLKRYSATVSQLKRVLLRRVDRSLRVHGGERSEAMGWVDALADKLVRNGLINDQAYAETKAHSLRASGRSARVIAQKLKLKGVSPDVVARKVAQATQEVSEEAAARIWARKKRLGPFRRDAGTRKDHRQKDLAAMARAGFPFALAKKIIDGTADEGSPENE</sequence>
<proteinExistence type="inferred from homology"/>
<comment type="subcellular location">
    <subcellularLocation>
        <location evidence="1">Cytoplasm</location>
    </subcellularLocation>
</comment>
<feature type="compositionally biased region" description="Basic residues" evidence="5">
    <location>
        <begin position="14"/>
        <end position="24"/>
    </location>
</feature>
<dbReference type="Proteomes" id="UP000217289">
    <property type="component" value="Chromosome"/>
</dbReference>
<evidence type="ECO:0000256" key="2">
    <source>
        <dbReference type="ARBA" id="ARBA00009695"/>
    </source>
</evidence>
<evidence type="ECO:0000313" key="8">
    <source>
        <dbReference type="Proteomes" id="UP000217289"/>
    </source>
</evidence>
<comment type="similarity">
    <text evidence="2">Belongs to the RecX family.</text>
</comment>
<dbReference type="GO" id="GO:0006282">
    <property type="term" value="P:regulation of DNA repair"/>
    <property type="evidence" value="ECO:0007669"/>
    <property type="project" value="InterPro"/>
</dbReference>
<gene>
    <name evidence="7" type="ORF">MEBOL_000025</name>
</gene>
<protein>
    <recommendedName>
        <fullName evidence="3">Regulatory protein RecX</fullName>
    </recommendedName>
</protein>
<dbReference type="AlphaFoldDB" id="A0A286SGE5"/>
<dbReference type="InterPro" id="IPR053924">
    <property type="entry name" value="RecX_HTH_2nd"/>
</dbReference>
<feature type="domain" description="RecX second three-helical" evidence="6">
    <location>
        <begin position="86"/>
        <end position="123"/>
    </location>
</feature>
<keyword evidence="8" id="KW-1185">Reference proteome</keyword>
<dbReference type="EMBL" id="CP022163">
    <property type="protein sequence ID" value="ATB26597.1"/>
    <property type="molecule type" value="Genomic_DNA"/>
</dbReference>
<evidence type="ECO:0000313" key="7">
    <source>
        <dbReference type="EMBL" id="ATB26597.1"/>
    </source>
</evidence>
<evidence type="ECO:0000256" key="5">
    <source>
        <dbReference type="SAM" id="MobiDB-lite"/>
    </source>
</evidence>
<evidence type="ECO:0000256" key="1">
    <source>
        <dbReference type="ARBA" id="ARBA00004496"/>
    </source>
</evidence>
<dbReference type="OrthoDB" id="5507982at2"/>
<evidence type="ECO:0000259" key="6">
    <source>
        <dbReference type="Pfam" id="PF02631"/>
    </source>
</evidence>
<accession>A0A286SGE5</accession>
<evidence type="ECO:0000256" key="4">
    <source>
        <dbReference type="ARBA" id="ARBA00022490"/>
    </source>
</evidence>